<feature type="compositionally biased region" description="Basic and acidic residues" evidence="1">
    <location>
        <begin position="172"/>
        <end position="182"/>
    </location>
</feature>
<accession>A0A6A6EL89</accession>
<reference evidence="2" key="1">
    <citation type="journal article" date="2020" name="Stud. Mycol.">
        <title>101 Dothideomycetes genomes: a test case for predicting lifestyles and emergence of pathogens.</title>
        <authorList>
            <person name="Haridas S."/>
            <person name="Albert R."/>
            <person name="Binder M."/>
            <person name="Bloem J."/>
            <person name="Labutti K."/>
            <person name="Salamov A."/>
            <person name="Andreopoulos B."/>
            <person name="Baker S."/>
            <person name="Barry K."/>
            <person name="Bills G."/>
            <person name="Bluhm B."/>
            <person name="Cannon C."/>
            <person name="Castanera R."/>
            <person name="Culley D."/>
            <person name="Daum C."/>
            <person name="Ezra D."/>
            <person name="Gonzalez J."/>
            <person name="Henrissat B."/>
            <person name="Kuo A."/>
            <person name="Liang C."/>
            <person name="Lipzen A."/>
            <person name="Lutzoni F."/>
            <person name="Magnuson J."/>
            <person name="Mondo S."/>
            <person name="Nolan M."/>
            <person name="Ohm R."/>
            <person name="Pangilinan J."/>
            <person name="Park H.-J."/>
            <person name="Ramirez L."/>
            <person name="Alfaro M."/>
            <person name="Sun H."/>
            <person name="Tritt A."/>
            <person name="Yoshinaga Y."/>
            <person name="Zwiers L.-H."/>
            <person name="Turgeon B."/>
            <person name="Goodwin S."/>
            <person name="Spatafora J."/>
            <person name="Crous P."/>
            <person name="Grigoriev I."/>
        </authorList>
    </citation>
    <scope>NUCLEOTIDE SEQUENCE</scope>
    <source>
        <strain evidence="2">CBS 207.26</strain>
    </source>
</reference>
<feature type="region of interest" description="Disordered" evidence="1">
    <location>
        <begin position="17"/>
        <end position="51"/>
    </location>
</feature>
<dbReference type="EMBL" id="ML994617">
    <property type="protein sequence ID" value="KAF2191489.1"/>
    <property type="molecule type" value="Genomic_DNA"/>
</dbReference>
<dbReference type="Proteomes" id="UP000800200">
    <property type="component" value="Unassembled WGS sequence"/>
</dbReference>
<evidence type="ECO:0000256" key="1">
    <source>
        <dbReference type="SAM" id="MobiDB-lite"/>
    </source>
</evidence>
<evidence type="ECO:0000313" key="3">
    <source>
        <dbReference type="Proteomes" id="UP000800200"/>
    </source>
</evidence>
<feature type="compositionally biased region" description="Low complexity" evidence="1">
    <location>
        <begin position="37"/>
        <end position="47"/>
    </location>
</feature>
<feature type="compositionally biased region" description="Polar residues" evidence="1">
    <location>
        <begin position="17"/>
        <end position="36"/>
    </location>
</feature>
<feature type="compositionally biased region" description="Polar residues" evidence="1">
    <location>
        <begin position="158"/>
        <end position="170"/>
    </location>
</feature>
<proteinExistence type="predicted"/>
<organism evidence="2 3">
    <name type="scientific">Zopfia rhizophila CBS 207.26</name>
    <dbReference type="NCBI Taxonomy" id="1314779"/>
    <lineage>
        <taxon>Eukaryota</taxon>
        <taxon>Fungi</taxon>
        <taxon>Dikarya</taxon>
        <taxon>Ascomycota</taxon>
        <taxon>Pezizomycotina</taxon>
        <taxon>Dothideomycetes</taxon>
        <taxon>Dothideomycetes incertae sedis</taxon>
        <taxon>Zopfiaceae</taxon>
        <taxon>Zopfia</taxon>
    </lineage>
</organism>
<protein>
    <submittedName>
        <fullName evidence="2">Uncharacterized protein</fullName>
    </submittedName>
</protein>
<dbReference type="AlphaFoldDB" id="A0A6A6EL89"/>
<feature type="compositionally biased region" description="Polar residues" evidence="1">
    <location>
        <begin position="284"/>
        <end position="298"/>
    </location>
</feature>
<keyword evidence="3" id="KW-1185">Reference proteome</keyword>
<feature type="region of interest" description="Disordered" evidence="1">
    <location>
        <begin position="125"/>
        <end position="145"/>
    </location>
</feature>
<feature type="compositionally biased region" description="Polar residues" evidence="1">
    <location>
        <begin position="238"/>
        <end position="249"/>
    </location>
</feature>
<feature type="compositionally biased region" description="Low complexity" evidence="1">
    <location>
        <begin position="224"/>
        <end position="237"/>
    </location>
</feature>
<sequence length="348" mass="38017">MMNYTYVRTLPYQRPTSVATNAPTKETAKATTNDSINAPTNTLTNAPTHPPTSLSVFSKVKKAKKAAENQKKAAVQVQEMKPPPVQYMHIPTHALQDALSATPPTFTPEEHRAKVAAARKRIISEMSAPASGSRASSDTGIHPGAHVYQSDLSIDSVMNKSQPQSYQPEFQNDDHAYSHPREVPLPPPRRSRPYYGNFVTISSPMALKRPLSTIVTEEPEDTSSHSSQNSTCSTVSTPASSIKSTPSRSNSRKEPLKPPKLLESPKPPVSKPQEKSPSLDISRPYSSNGESTTASSKIPTWRYEDFSTNTKTPTMVPSVSPKFLIKGRVRSVLHKKQNSAPAVTYSLA</sequence>
<feature type="region of interest" description="Disordered" evidence="1">
    <location>
        <begin position="158"/>
        <end position="196"/>
    </location>
</feature>
<name>A0A6A6EL89_9PEZI</name>
<dbReference type="OrthoDB" id="5225441at2759"/>
<evidence type="ECO:0000313" key="2">
    <source>
        <dbReference type="EMBL" id="KAF2191489.1"/>
    </source>
</evidence>
<feature type="region of interest" description="Disordered" evidence="1">
    <location>
        <begin position="215"/>
        <end position="300"/>
    </location>
</feature>
<gene>
    <name evidence="2" type="ORF">K469DRAFT_697147</name>
</gene>